<dbReference type="InterPro" id="IPR025714">
    <property type="entry name" value="Methyltranfer_dom"/>
</dbReference>
<dbReference type="PANTHER" id="PTHR47739:SF1">
    <property type="entry name" value="TRNA1(VAL) (ADENINE(37)-N6)-METHYLTRANSFERASE"/>
    <property type="match status" value="1"/>
</dbReference>
<dbReference type="Gene3D" id="3.40.50.150">
    <property type="entry name" value="Vaccinia Virus protein VP39"/>
    <property type="match status" value="1"/>
</dbReference>
<dbReference type="Pfam" id="PF13847">
    <property type="entry name" value="Methyltransf_31"/>
    <property type="match status" value="1"/>
</dbReference>
<evidence type="ECO:0000259" key="1">
    <source>
        <dbReference type="Pfam" id="PF13847"/>
    </source>
</evidence>
<gene>
    <name evidence="2" type="ORF">SAMEA3545359_02826</name>
</gene>
<sequence length="246" mass="26314">MHYQYEDLGGGLQLAVTPQHRFGGDAFLLAGFAAAKKADRVLDLGTGCGIIPFVLQRQVAPAAVTGLDIQPAAVAQFHHSIRRSGLQNMQAVEGDIRRADALFGAEQFDLITCNPPYFPAGSGPVAASGAGRIARHQLLCTAADICRVSARLLRYGGRLCVCQRPAQLVDVLAEMRAHRLEPKRLQLVVQRPGAAPWLALIEGRKGGRPTLQVLPDFVVEAPDGSFSAAMLALYQKSGPAAPKEEM</sequence>
<dbReference type="GO" id="GO:0008168">
    <property type="term" value="F:methyltransferase activity"/>
    <property type="evidence" value="ECO:0007669"/>
    <property type="project" value="UniProtKB-KW"/>
</dbReference>
<protein>
    <submittedName>
        <fullName evidence="2">Putative methyltransferase</fullName>
    </submittedName>
</protein>
<reference evidence="2" key="1">
    <citation type="submission" date="2015-09" db="EMBL/GenBank/DDBJ databases">
        <authorList>
            <consortium name="Pathogen Informatics"/>
        </authorList>
    </citation>
    <scope>NUCLEOTIDE SEQUENCE</scope>
    <source>
        <strain evidence="2">2789STDY5834896</strain>
    </source>
</reference>
<keyword evidence="2" id="KW-0489">Methyltransferase</keyword>
<dbReference type="InterPro" id="IPR050210">
    <property type="entry name" value="tRNA_Adenine-N(6)_MTase"/>
</dbReference>
<dbReference type="SUPFAM" id="SSF53335">
    <property type="entry name" value="S-adenosyl-L-methionine-dependent methyltransferases"/>
    <property type="match status" value="1"/>
</dbReference>
<dbReference type="GO" id="GO:0032259">
    <property type="term" value="P:methylation"/>
    <property type="evidence" value="ECO:0007669"/>
    <property type="project" value="UniProtKB-KW"/>
</dbReference>
<proteinExistence type="predicted"/>
<keyword evidence="2" id="KW-0808">Transferase</keyword>
<dbReference type="CDD" id="cd02440">
    <property type="entry name" value="AdoMet_MTases"/>
    <property type="match status" value="1"/>
</dbReference>
<organism evidence="2">
    <name type="scientific">uncultured Anaerotruncus sp</name>
    <dbReference type="NCBI Taxonomy" id="905011"/>
    <lineage>
        <taxon>Bacteria</taxon>
        <taxon>Bacillati</taxon>
        <taxon>Bacillota</taxon>
        <taxon>Clostridia</taxon>
        <taxon>Eubacteriales</taxon>
        <taxon>Oscillospiraceae</taxon>
        <taxon>Anaerotruncus</taxon>
        <taxon>environmental samples</taxon>
    </lineage>
</organism>
<dbReference type="InterPro" id="IPR029063">
    <property type="entry name" value="SAM-dependent_MTases_sf"/>
</dbReference>
<name>A0A1C6KAD0_9FIRM</name>
<accession>A0A1C6KAD0</accession>
<feature type="domain" description="Methyltransferase" evidence="1">
    <location>
        <begin position="36"/>
        <end position="163"/>
    </location>
</feature>
<dbReference type="EMBL" id="FMHG01000005">
    <property type="protein sequence ID" value="SCJ91282.1"/>
    <property type="molecule type" value="Genomic_DNA"/>
</dbReference>
<dbReference type="AlphaFoldDB" id="A0A1C6KAD0"/>
<evidence type="ECO:0000313" key="2">
    <source>
        <dbReference type="EMBL" id="SCJ91282.1"/>
    </source>
</evidence>
<dbReference type="PANTHER" id="PTHR47739">
    <property type="entry name" value="TRNA1(VAL) (ADENINE(37)-N6)-METHYLTRANSFERASE"/>
    <property type="match status" value="1"/>
</dbReference>